<dbReference type="OrthoDB" id="361362at2759"/>
<evidence type="ECO:0000256" key="4">
    <source>
        <dbReference type="ARBA" id="ARBA00023242"/>
    </source>
</evidence>
<dbReference type="EMBL" id="WIUZ02000007">
    <property type="protein sequence ID" value="KAF9785526.1"/>
    <property type="molecule type" value="Genomic_DNA"/>
</dbReference>
<comment type="caution">
    <text evidence="8">The sequence shown here is derived from an EMBL/GenBank/DDBJ whole genome shotgun (WGS) entry which is preliminary data.</text>
</comment>
<dbReference type="GO" id="GO:0120330">
    <property type="term" value="C:rixosome complex"/>
    <property type="evidence" value="ECO:0007669"/>
    <property type="project" value="UniProtKB-UniRule"/>
</dbReference>
<dbReference type="InterPro" id="IPR024679">
    <property type="entry name" value="Ipi1_N"/>
</dbReference>
<evidence type="ECO:0000256" key="3">
    <source>
        <dbReference type="ARBA" id="ARBA00006427"/>
    </source>
</evidence>
<accession>A0A9P6HEY9</accession>
<dbReference type="SUPFAM" id="SSF48371">
    <property type="entry name" value="ARM repeat"/>
    <property type="match status" value="1"/>
</dbReference>
<comment type="subcellular location">
    <subcellularLocation>
        <location evidence="2 5">Nucleus</location>
    </subcellularLocation>
</comment>
<reference evidence="8" key="2">
    <citation type="submission" date="2020-11" db="EMBL/GenBank/DDBJ databases">
        <authorList>
            <consortium name="DOE Joint Genome Institute"/>
            <person name="Kuo A."/>
            <person name="Miyauchi S."/>
            <person name="Kiss E."/>
            <person name="Drula E."/>
            <person name="Kohler A."/>
            <person name="Sanchez-Garcia M."/>
            <person name="Andreopoulos B."/>
            <person name="Barry K.W."/>
            <person name="Bonito G."/>
            <person name="Buee M."/>
            <person name="Carver A."/>
            <person name="Chen C."/>
            <person name="Cichocki N."/>
            <person name="Clum A."/>
            <person name="Culley D."/>
            <person name="Crous P.W."/>
            <person name="Fauchery L."/>
            <person name="Girlanda M."/>
            <person name="Hayes R."/>
            <person name="Keri Z."/>
            <person name="Labutti K."/>
            <person name="Lipzen A."/>
            <person name="Lombard V."/>
            <person name="Magnuson J."/>
            <person name="Maillard F."/>
            <person name="Morin E."/>
            <person name="Murat C."/>
            <person name="Nolan M."/>
            <person name="Ohm R."/>
            <person name="Pangilinan J."/>
            <person name="Pereira M."/>
            <person name="Perotto S."/>
            <person name="Peter M."/>
            <person name="Riley R."/>
            <person name="Sitrit Y."/>
            <person name="Stielow B."/>
            <person name="Szollosi G."/>
            <person name="Zifcakova L."/>
            <person name="Stursova M."/>
            <person name="Spatafora J.W."/>
            <person name="Tedersoo L."/>
            <person name="Vaario L.-M."/>
            <person name="Yamada A."/>
            <person name="Yan M."/>
            <person name="Wang P."/>
            <person name="Xu J."/>
            <person name="Bruns T."/>
            <person name="Baldrian P."/>
            <person name="Vilgalys R."/>
            <person name="Henrissat B."/>
            <person name="Grigoriev I.V."/>
            <person name="Hibbett D."/>
            <person name="Nagy L.G."/>
            <person name="Martin F.M."/>
        </authorList>
    </citation>
    <scope>NUCLEOTIDE SEQUENCE</scope>
    <source>
        <strain evidence="8">UH-Tt-Lm1</strain>
    </source>
</reference>
<reference evidence="8" key="1">
    <citation type="journal article" date="2020" name="Nat. Commun.">
        <title>Large-scale genome sequencing of mycorrhizal fungi provides insights into the early evolution of symbiotic traits.</title>
        <authorList>
            <person name="Miyauchi S."/>
            <person name="Kiss E."/>
            <person name="Kuo A."/>
            <person name="Drula E."/>
            <person name="Kohler A."/>
            <person name="Sanchez-Garcia M."/>
            <person name="Morin E."/>
            <person name="Andreopoulos B."/>
            <person name="Barry K.W."/>
            <person name="Bonito G."/>
            <person name="Buee M."/>
            <person name="Carver A."/>
            <person name="Chen C."/>
            <person name="Cichocki N."/>
            <person name="Clum A."/>
            <person name="Culley D."/>
            <person name="Crous P.W."/>
            <person name="Fauchery L."/>
            <person name="Girlanda M."/>
            <person name="Hayes R.D."/>
            <person name="Keri Z."/>
            <person name="LaButti K."/>
            <person name="Lipzen A."/>
            <person name="Lombard V."/>
            <person name="Magnuson J."/>
            <person name="Maillard F."/>
            <person name="Murat C."/>
            <person name="Nolan M."/>
            <person name="Ohm R.A."/>
            <person name="Pangilinan J."/>
            <person name="Pereira M.F."/>
            <person name="Perotto S."/>
            <person name="Peter M."/>
            <person name="Pfister S."/>
            <person name="Riley R."/>
            <person name="Sitrit Y."/>
            <person name="Stielow J.B."/>
            <person name="Szollosi G."/>
            <person name="Zifcakova L."/>
            <person name="Stursova M."/>
            <person name="Spatafora J.W."/>
            <person name="Tedersoo L."/>
            <person name="Vaario L.M."/>
            <person name="Yamada A."/>
            <person name="Yan M."/>
            <person name="Wang P."/>
            <person name="Xu J."/>
            <person name="Bruns T."/>
            <person name="Baldrian P."/>
            <person name="Vilgalys R."/>
            <person name="Dunand C."/>
            <person name="Henrissat B."/>
            <person name="Grigoriev I.V."/>
            <person name="Hibbett D."/>
            <person name="Nagy L.G."/>
            <person name="Martin F.M."/>
        </authorList>
    </citation>
    <scope>NUCLEOTIDE SEQUENCE</scope>
    <source>
        <strain evidence="8">UH-Tt-Lm1</strain>
    </source>
</reference>
<evidence type="ECO:0000313" key="9">
    <source>
        <dbReference type="Proteomes" id="UP000736335"/>
    </source>
</evidence>
<name>A0A9P6HEY9_9AGAM</name>
<evidence type="ECO:0000256" key="2">
    <source>
        <dbReference type="ARBA" id="ARBA00004123"/>
    </source>
</evidence>
<dbReference type="PANTHER" id="PTHR16056">
    <property type="entry name" value="REGULATOR OF MICROTUBULE DYNAMICS PROTEIN"/>
    <property type="match status" value="1"/>
</dbReference>
<dbReference type="InterPro" id="IPR016024">
    <property type="entry name" value="ARM-type_fold"/>
</dbReference>
<dbReference type="GO" id="GO:0006364">
    <property type="term" value="P:rRNA processing"/>
    <property type="evidence" value="ECO:0007669"/>
    <property type="project" value="UniProtKB-UniRule"/>
</dbReference>
<comment type="subunit">
    <text evidence="5">Component of the RIX1 complex.</text>
</comment>
<dbReference type="PANTHER" id="PTHR16056:SF2">
    <property type="entry name" value="TESTIS-EXPRESSED PROTEIN 10"/>
    <property type="match status" value="1"/>
</dbReference>
<feature type="domain" description="Pre-rRNA-processing protein Ipi1 N-terminal" evidence="7">
    <location>
        <begin position="140"/>
        <end position="245"/>
    </location>
</feature>
<evidence type="ECO:0000256" key="6">
    <source>
        <dbReference type="SAM" id="MobiDB-lite"/>
    </source>
</evidence>
<dbReference type="Gene3D" id="1.25.10.10">
    <property type="entry name" value="Leucine-rich Repeat Variant"/>
    <property type="match status" value="1"/>
</dbReference>
<gene>
    <name evidence="8" type="ORF">BJ322DRAFT_1063691</name>
</gene>
<evidence type="ECO:0000313" key="8">
    <source>
        <dbReference type="EMBL" id="KAF9785526.1"/>
    </source>
</evidence>
<feature type="compositionally biased region" description="Polar residues" evidence="6">
    <location>
        <begin position="722"/>
        <end position="741"/>
    </location>
</feature>
<keyword evidence="9" id="KW-1185">Reference proteome</keyword>
<dbReference type="Pfam" id="PF12333">
    <property type="entry name" value="Ipi1_N"/>
    <property type="match status" value="1"/>
</dbReference>
<keyword evidence="4 5" id="KW-0539">Nucleus</keyword>
<dbReference type="GO" id="GO:0005634">
    <property type="term" value="C:nucleus"/>
    <property type="evidence" value="ECO:0007669"/>
    <property type="project" value="UniProtKB-SubCell"/>
</dbReference>
<dbReference type="InterPro" id="IPR011989">
    <property type="entry name" value="ARM-like"/>
</dbReference>
<dbReference type="Proteomes" id="UP000736335">
    <property type="component" value="Unassembled WGS sequence"/>
</dbReference>
<keyword evidence="5" id="KW-0690">Ribosome biogenesis</keyword>
<keyword evidence="5" id="KW-0698">rRNA processing</keyword>
<proteinExistence type="inferred from homology"/>
<comment type="function">
    <text evidence="1 5">Component of the RIX1 complex required for processing of ITS2 sequences from 35S pre-rRNA.</text>
</comment>
<protein>
    <recommendedName>
        <fullName evidence="5">Pre-rRNA-processing protein</fullName>
    </recommendedName>
</protein>
<evidence type="ECO:0000259" key="7">
    <source>
        <dbReference type="Pfam" id="PF12333"/>
    </source>
</evidence>
<comment type="similarity">
    <text evidence="3 5">Belongs to the IPI1/TEX10 family.</text>
</comment>
<dbReference type="AlphaFoldDB" id="A0A9P6HEY9"/>
<feature type="region of interest" description="Disordered" evidence="6">
    <location>
        <begin position="704"/>
        <end position="741"/>
    </location>
</feature>
<evidence type="ECO:0000256" key="1">
    <source>
        <dbReference type="ARBA" id="ARBA00002355"/>
    </source>
</evidence>
<sequence length="741" mass="81275">MPKSTKKKKEKVADFTKAKLKLGKGKKQPTNAVDTTFKARSIALPSQSITIDKSNEVHTTKRKQTFEDLISHLKHHNPNTRKDAIFGLRELLDTYPTLIPQLLTPLVTATVRLMSDEDQTIRQTLLSVYRWLMPLVPSDNLLPHASLILLFTTSAQTHIFPDIRLDAVRFVDVFLERMPNIVVTGWYDDTSAHGARVLDGYLGLLSAGTKFGEEDGETPQATSTASVVLSLASKLVVLKSLATFLRHALSPSRNRNESSSSCSSWYMASSFTSARAHRSGPSNVVWKPEALPPEEQSIGTFPLADVGVGDGFSLQELSDLRSAVCTESGTSSRRLKHISRLAHTLHPIVVATFLDCAPAAFGLGSTNSTELELITNVADISRSLYGAILQGESLETSKRDSDELSVLLGHMAVYFPFAANGGKRDIKVEQTLQGLNLIFCELTSLLTLRHADSPFPTSGSRNHKSKGKTIQKSTSVASLPFDRVKGYVSRLLAGEAHSTDGLSRPLALDAYSALLPTLWSLVNNVDGNSGGGVGEETIRVVVDHAMRIGSMGASKRATVEFVGRLMLLRTEREYTGSFRSNLSKEVEEKFEEWAKHIPKTLWELGANNLDATELIARFLSRLFQRKACRPETTKVICARFTPYFTITHPTRGALPGPFFKLPAAHRRLMLDVAVTMLDDRDVRAAAAEFLSTVEKSLAGQEDKGYWDQISRRRHPAGRSHAPSGQASSSIATPNISAVSNQ</sequence>
<evidence type="ECO:0000256" key="5">
    <source>
        <dbReference type="RuleBase" id="RU368021"/>
    </source>
</evidence>
<organism evidence="8 9">
    <name type="scientific">Thelephora terrestris</name>
    <dbReference type="NCBI Taxonomy" id="56493"/>
    <lineage>
        <taxon>Eukaryota</taxon>
        <taxon>Fungi</taxon>
        <taxon>Dikarya</taxon>
        <taxon>Basidiomycota</taxon>
        <taxon>Agaricomycotina</taxon>
        <taxon>Agaricomycetes</taxon>
        <taxon>Thelephorales</taxon>
        <taxon>Thelephoraceae</taxon>
        <taxon>Thelephora</taxon>
    </lineage>
</organism>